<proteinExistence type="predicted"/>
<keyword evidence="2" id="KW-1185">Reference proteome</keyword>
<evidence type="ECO:0000313" key="1">
    <source>
        <dbReference type="EMBL" id="EFK35072.1"/>
    </source>
</evidence>
<gene>
    <name evidence="1" type="ORF">HMPREF0204_14141</name>
</gene>
<comment type="caution">
    <text evidence="1">The sequence shown here is derived from an EMBL/GenBank/DDBJ whole genome shotgun (WGS) entry which is preliminary data.</text>
</comment>
<sequence>MGTGGVTALITVRIHTHGVPDRIIGPDHIPITTPEQFDKPKPNKNLRKHFPEVLFV</sequence>
<dbReference type="Proteomes" id="UP000002969">
    <property type="component" value="Unassembled WGS sequence"/>
</dbReference>
<accession>A0ABN0APT9</accession>
<evidence type="ECO:0000313" key="2">
    <source>
        <dbReference type="Proteomes" id="UP000002969"/>
    </source>
</evidence>
<name>A0ABN0APT9_CHRGE</name>
<protein>
    <submittedName>
        <fullName evidence="1">Uncharacterized protein</fullName>
    </submittedName>
</protein>
<organism evidence="1 2">
    <name type="scientific">Chryseobacterium gleum ATCC 35910</name>
    <dbReference type="NCBI Taxonomy" id="525257"/>
    <lineage>
        <taxon>Bacteria</taxon>
        <taxon>Pseudomonadati</taxon>
        <taxon>Bacteroidota</taxon>
        <taxon>Flavobacteriia</taxon>
        <taxon>Flavobacteriales</taxon>
        <taxon>Weeksellaceae</taxon>
        <taxon>Chryseobacterium group</taxon>
        <taxon>Chryseobacterium</taxon>
    </lineage>
</organism>
<reference evidence="1" key="1">
    <citation type="submission" date="2010-06" db="EMBL/GenBank/DDBJ databases">
        <authorList>
            <person name="Muzny D."/>
            <person name="Qin X."/>
            <person name="Buhay C."/>
            <person name="Dugan-Rocha S."/>
            <person name="Ding Y."/>
            <person name="Chen G."/>
            <person name="Hawes A."/>
            <person name="Holder M."/>
            <person name="Jhangiani S."/>
            <person name="Johnson A."/>
            <person name="Khan Z."/>
            <person name="Li Z."/>
            <person name="Liu W."/>
            <person name="Liu X."/>
            <person name="Perez L."/>
            <person name="Shen H."/>
            <person name="Wang Q."/>
            <person name="Watt J."/>
            <person name="Xi L."/>
            <person name="Xin Y."/>
            <person name="Zhou J."/>
            <person name="Deng J."/>
            <person name="Jiang H."/>
            <person name="Liu Y."/>
            <person name="Qu J."/>
            <person name="Song X.-Z."/>
            <person name="Zhang L."/>
            <person name="Villasana D."/>
            <person name="Johnson A."/>
            <person name="Liu J."/>
            <person name="Liyanage D."/>
            <person name="Lorensuhewa L."/>
            <person name="Robinson T."/>
            <person name="Song A."/>
            <person name="Song B.-B."/>
            <person name="Dinh H."/>
            <person name="Thornton R."/>
            <person name="Coyle M."/>
            <person name="Francisco L."/>
            <person name="Jackson L."/>
            <person name="Javaid M."/>
            <person name="Korchina V."/>
            <person name="Kovar C."/>
            <person name="Mata R."/>
            <person name="Mathew T."/>
            <person name="Ngo R."/>
            <person name="Nguyen L."/>
            <person name="Nguyen N."/>
            <person name="Okwuonu G."/>
            <person name="Ongeri F."/>
            <person name="Pham C."/>
            <person name="Simmons D."/>
            <person name="Wilczek-Boney K."/>
            <person name="Hale W."/>
            <person name="Jakkamsetti A."/>
            <person name="Pham P."/>
            <person name="Ruth R."/>
            <person name="San Lucas F."/>
            <person name="Warren J."/>
            <person name="Zhang J."/>
            <person name="Zhao Z."/>
            <person name="Zhou C."/>
            <person name="Zhu D."/>
            <person name="Lee S."/>
            <person name="Bess C."/>
            <person name="Blankenburg K."/>
            <person name="Forbes L."/>
            <person name="Fu Q."/>
            <person name="Gubbala S."/>
            <person name="Hirani K."/>
            <person name="Jayaseelan J.C."/>
            <person name="Lara F."/>
            <person name="Munidasa M."/>
            <person name="Palculict T."/>
            <person name="Patil S."/>
            <person name="Pu L.-L."/>
            <person name="Saada N."/>
            <person name="Tang L."/>
            <person name="Weissenberger G."/>
            <person name="Zhu Y."/>
            <person name="Hemphill L."/>
            <person name="Shang Y."/>
            <person name="Youmans B."/>
            <person name="Ayvaz T."/>
            <person name="Ross M."/>
            <person name="Santibanez J."/>
            <person name="Aqrawi P."/>
            <person name="Gross S."/>
            <person name="Joshi V."/>
            <person name="Fowler G."/>
            <person name="Nazareth L."/>
            <person name="Reid J."/>
            <person name="Worley K."/>
            <person name="Petrosino J."/>
            <person name="Highlander S."/>
            <person name="Gibbs R."/>
        </authorList>
    </citation>
    <scope>NUCLEOTIDE SEQUENCE [LARGE SCALE GENOMIC DNA]</scope>
    <source>
        <strain evidence="1">ATCC 35910</strain>
    </source>
</reference>
<dbReference type="EMBL" id="ACKQ02000007">
    <property type="protein sequence ID" value="EFK35072.1"/>
    <property type="molecule type" value="Genomic_DNA"/>
</dbReference>